<dbReference type="AlphaFoldDB" id="A0A5K7SCA5"/>
<name>A0A5K7SCA5_9BACT</name>
<dbReference type="Proteomes" id="UP001193389">
    <property type="component" value="Chromosome"/>
</dbReference>
<organism evidence="2 3">
    <name type="scientific">Aquipluma nitroreducens</name>
    <dbReference type="NCBI Taxonomy" id="2010828"/>
    <lineage>
        <taxon>Bacteria</taxon>
        <taxon>Pseudomonadati</taxon>
        <taxon>Bacteroidota</taxon>
        <taxon>Bacteroidia</taxon>
        <taxon>Marinilabiliales</taxon>
        <taxon>Prolixibacteraceae</taxon>
        <taxon>Aquipluma</taxon>
    </lineage>
</organism>
<dbReference type="EMBL" id="AP018694">
    <property type="protein sequence ID" value="BBE19200.1"/>
    <property type="molecule type" value="Genomic_DNA"/>
</dbReference>
<dbReference type="Pfam" id="PF19580">
    <property type="entry name" value="Exo_endo_phos_3"/>
    <property type="match status" value="1"/>
</dbReference>
<dbReference type="SUPFAM" id="SSF56219">
    <property type="entry name" value="DNase I-like"/>
    <property type="match status" value="1"/>
</dbReference>
<evidence type="ECO:0000313" key="3">
    <source>
        <dbReference type="Proteomes" id="UP001193389"/>
    </source>
</evidence>
<gene>
    <name evidence="2" type="ORF">AQPE_3376</name>
</gene>
<dbReference type="InterPro" id="IPR036691">
    <property type="entry name" value="Endo/exonu/phosph_ase_sf"/>
</dbReference>
<feature type="domain" description="Endonuclease/exonuclease/phosphatase" evidence="1">
    <location>
        <begin position="9"/>
        <end position="316"/>
    </location>
</feature>
<dbReference type="KEGG" id="anf:AQPE_3376"/>
<keyword evidence="3" id="KW-1185">Reference proteome</keyword>
<protein>
    <recommendedName>
        <fullName evidence="1">Endonuclease/exonuclease/phosphatase domain-containing protein</fullName>
    </recommendedName>
</protein>
<dbReference type="Gene3D" id="3.60.10.10">
    <property type="entry name" value="Endonuclease/exonuclease/phosphatase"/>
    <property type="match status" value="1"/>
</dbReference>
<proteinExistence type="predicted"/>
<dbReference type="GO" id="GO:0003824">
    <property type="term" value="F:catalytic activity"/>
    <property type="evidence" value="ECO:0007669"/>
    <property type="project" value="InterPro"/>
</dbReference>
<dbReference type="InterPro" id="IPR005135">
    <property type="entry name" value="Endo/exonuclease/phosphatase"/>
</dbReference>
<dbReference type="PANTHER" id="PTHR42834:SF1">
    <property type="entry name" value="ENDONUCLEASE_EXONUCLEASE_PHOSPHATASE FAMILY PROTEIN (AFU_ORTHOLOGUE AFUA_3G09210)"/>
    <property type="match status" value="1"/>
</dbReference>
<evidence type="ECO:0000313" key="2">
    <source>
        <dbReference type="EMBL" id="BBE19200.1"/>
    </source>
</evidence>
<reference evidence="2" key="1">
    <citation type="journal article" date="2020" name="Int. J. Syst. Evol. Microbiol.">
        <title>Aquipluma nitroreducens gen. nov. sp. nov., a novel facultatively anaerobic bacterium isolated from a freshwater lake.</title>
        <authorList>
            <person name="Watanabe M."/>
            <person name="Kojima H."/>
            <person name="Fukui M."/>
        </authorList>
    </citation>
    <scope>NUCLEOTIDE SEQUENCE</scope>
    <source>
        <strain evidence="2">MeG22</strain>
    </source>
</reference>
<accession>A0A5K7SCA5</accession>
<dbReference type="PANTHER" id="PTHR42834">
    <property type="entry name" value="ENDONUCLEASE/EXONUCLEASE/PHOSPHATASE FAMILY PROTEIN (AFU_ORTHOLOGUE AFUA_3G09210)"/>
    <property type="match status" value="1"/>
</dbReference>
<evidence type="ECO:0000259" key="1">
    <source>
        <dbReference type="Pfam" id="PF19580"/>
    </source>
</evidence>
<sequence>MSKNEYTFMFYNTENLFDTENDSLTNDEEFTPDANRHWNQARLHSKAERLAKVILAAGKWNAPLVIGLCEVEDLNVLELLTRNEPLARFHYKIVHKDSPDSRGIDVALLYRPEYFRPFDYQAIPVTDAKDKSFKTRDVLRISGVLNDCDTLHIFVNHWPSRYGGIMETLRYRGLAAETLRNSIQDLFGRYPKAKIICMGDFNDTPSDDSLAKILEAKELDNPKLEGELVNLSFGWISNEIQTIKSKFSWEVFDQFIVSDYFLQGNNCFKFQKAEIFKAGFLLEPDSKFGGVKPKRTYVGFKYQEGFSDHLPVLLRVQLQNH</sequence>